<dbReference type="Proteomes" id="UP001148662">
    <property type="component" value="Unassembled WGS sequence"/>
</dbReference>
<comment type="caution">
    <text evidence="1">The sequence shown here is derived from an EMBL/GenBank/DDBJ whole genome shotgun (WGS) entry which is preliminary data.</text>
</comment>
<evidence type="ECO:0000313" key="1">
    <source>
        <dbReference type="EMBL" id="KAJ3552904.1"/>
    </source>
</evidence>
<protein>
    <submittedName>
        <fullName evidence="1">Uncharacterized protein</fullName>
    </submittedName>
</protein>
<sequence length="200" mass="22367">MPSPFDIRKQLTFYGAYHNNPINIGIHLTCIPLLVWSFEVLTANVPLPDFIPPIHYKVNDYLIFDLNLPAFWAASYVLYYFILDPVAALLYLPLSVFTLLTATAVSYRPDALTIGGLVHGISWCLQFLGHGLAEKRAPALLDNLLGAVVLAPFFAHLEILFSLGYRPQLHHDLKNSIGIEIARVKKLEGDKKRAAAKKQT</sequence>
<dbReference type="EMBL" id="JANHOG010000603">
    <property type="protein sequence ID" value="KAJ3552904.1"/>
    <property type="molecule type" value="Genomic_DNA"/>
</dbReference>
<organism evidence="1 2">
    <name type="scientific">Phlebia brevispora</name>
    <dbReference type="NCBI Taxonomy" id="194682"/>
    <lineage>
        <taxon>Eukaryota</taxon>
        <taxon>Fungi</taxon>
        <taxon>Dikarya</taxon>
        <taxon>Basidiomycota</taxon>
        <taxon>Agaricomycotina</taxon>
        <taxon>Agaricomycetes</taxon>
        <taxon>Polyporales</taxon>
        <taxon>Meruliaceae</taxon>
        <taxon>Phlebia</taxon>
    </lineage>
</organism>
<reference evidence="1" key="1">
    <citation type="submission" date="2022-07" db="EMBL/GenBank/DDBJ databases">
        <title>Genome Sequence of Phlebia brevispora.</title>
        <authorList>
            <person name="Buettner E."/>
        </authorList>
    </citation>
    <scope>NUCLEOTIDE SEQUENCE</scope>
    <source>
        <strain evidence="1">MPL23</strain>
    </source>
</reference>
<evidence type="ECO:0000313" key="2">
    <source>
        <dbReference type="Proteomes" id="UP001148662"/>
    </source>
</evidence>
<name>A0ACC1T4E6_9APHY</name>
<gene>
    <name evidence="1" type="ORF">NM688_g3909</name>
</gene>
<accession>A0ACC1T4E6</accession>
<keyword evidence="2" id="KW-1185">Reference proteome</keyword>
<proteinExistence type="predicted"/>